<evidence type="ECO:0000313" key="2">
    <source>
        <dbReference type="Proteomes" id="UP001055879"/>
    </source>
</evidence>
<dbReference type="EMBL" id="CM042051">
    <property type="protein sequence ID" value="KAI3729549.1"/>
    <property type="molecule type" value="Genomic_DNA"/>
</dbReference>
<reference evidence="1 2" key="2">
    <citation type="journal article" date="2022" name="Mol. Ecol. Resour.">
        <title>The genomes of chicory, endive, great burdock and yacon provide insights into Asteraceae paleo-polyploidization history and plant inulin production.</title>
        <authorList>
            <person name="Fan W."/>
            <person name="Wang S."/>
            <person name="Wang H."/>
            <person name="Wang A."/>
            <person name="Jiang F."/>
            <person name="Liu H."/>
            <person name="Zhao H."/>
            <person name="Xu D."/>
            <person name="Zhang Y."/>
        </authorList>
    </citation>
    <scope>NUCLEOTIDE SEQUENCE [LARGE SCALE GENOMIC DNA]</scope>
    <source>
        <strain evidence="2">cv. Niubang</strain>
    </source>
</reference>
<keyword evidence="2" id="KW-1185">Reference proteome</keyword>
<dbReference type="Proteomes" id="UP001055879">
    <property type="component" value="Linkage Group LG05"/>
</dbReference>
<reference evidence="2" key="1">
    <citation type="journal article" date="2022" name="Mol. Ecol. Resour.">
        <title>The genomes of chicory, endive, great burdock and yacon provide insights into Asteraceae palaeo-polyploidization history and plant inulin production.</title>
        <authorList>
            <person name="Fan W."/>
            <person name="Wang S."/>
            <person name="Wang H."/>
            <person name="Wang A."/>
            <person name="Jiang F."/>
            <person name="Liu H."/>
            <person name="Zhao H."/>
            <person name="Xu D."/>
            <person name="Zhang Y."/>
        </authorList>
    </citation>
    <scope>NUCLEOTIDE SEQUENCE [LARGE SCALE GENOMIC DNA]</scope>
    <source>
        <strain evidence="2">cv. Niubang</strain>
    </source>
</reference>
<sequence length="157" mass="17476">MSAKSLTKEDLVLSDSSNPQYTLSLKVQEGNSISSLHSPTHDTYHLLGNPQPIPSNIDNHVSCVPFPMKDHAKNIHLFTHVSNNPPKIKDPQASHNRKRIFIKDRIKNSPGKNTKLKKPKVSLPKPQKITTQQSQASQNQTQSNQRYGKPGADNQLG</sequence>
<name>A0ACB9C5Q6_ARCLA</name>
<accession>A0ACB9C5Q6</accession>
<comment type="caution">
    <text evidence="1">The sequence shown here is derived from an EMBL/GenBank/DDBJ whole genome shotgun (WGS) entry which is preliminary data.</text>
</comment>
<proteinExistence type="predicted"/>
<evidence type="ECO:0000313" key="1">
    <source>
        <dbReference type="EMBL" id="KAI3729549.1"/>
    </source>
</evidence>
<organism evidence="1 2">
    <name type="scientific">Arctium lappa</name>
    <name type="common">Greater burdock</name>
    <name type="synonym">Lappa major</name>
    <dbReference type="NCBI Taxonomy" id="4217"/>
    <lineage>
        <taxon>Eukaryota</taxon>
        <taxon>Viridiplantae</taxon>
        <taxon>Streptophyta</taxon>
        <taxon>Embryophyta</taxon>
        <taxon>Tracheophyta</taxon>
        <taxon>Spermatophyta</taxon>
        <taxon>Magnoliopsida</taxon>
        <taxon>eudicotyledons</taxon>
        <taxon>Gunneridae</taxon>
        <taxon>Pentapetalae</taxon>
        <taxon>asterids</taxon>
        <taxon>campanulids</taxon>
        <taxon>Asterales</taxon>
        <taxon>Asteraceae</taxon>
        <taxon>Carduoideae</taxon>
        <taxon>Cardueae</taxon>
        <taxon>Arctiinae</taxon>
        <taxon>Arctium</taxon>
    </lineage>
</organism>
<protein>
    <submittedName>
        <fullName evidence="1">Uncharacterized protein</fullName>
    </submittedName>
</protein>
<gene>
    <name evidence="1" type="ORF">L6452_18210</name>
</gene>